<dbReference type="Proteomes" id="UP001600064">
    <property type="component" value="Unassembled WGS sequence"/>
</dbReference>
<feature type="compositionally biased region" description="Low complexity" evidence="1">
    <location>
        <begin position="61"/>
        <end position="78"/>
    </location>
</feature>
<dbReference type="GeneID" id="98123871"/>
<feature type="region of interest" description="Disordered" evidence="1">
    <location>
        <begin position="1"/>
        <end position="121"/>
    </location>
</feature>
<proteinExistence type="predicted"/>
<sequence length="121" mass="12702">MVRRALHLRRSNSPTLIIDATSANAHLEPSHYASQPLDTPSEDMSPLPPLPPPTYDTMSSTATTPMGAPAAPGRSSGGAERGRLPLSRHHLSRRESVKNKSGKEGSETTTSSAASDVSTSA</sequence>
<feature type="compositionally biased region" description="Basic and acidic residues" evidence="1">
    <location>
        <begin position="93"/>
        <end position="106"/>
    </location>
</feature>
<accession>A0ABR4DCI6</accession>
<comment type="caution">
    <text evidence="2">The sequence shown here is derived from an EMBL/GenBank/DDBJ whole genome shotgun (WGS) entry which is preliminary data.</text>
</comment>
<gene>
    <name evidence="2" type="ORF">VTJ83DRAFT_2905</name>
</gene>
<keyword evidence="3" id="KW-1185">Reference proteome</keyword>
<dbReference type="EMBL" id="JAZGUE010000003">
    <property type="protein sequence ID" value="KAL2268059.1"/>
    <property type="molecule type" value="Genomic_DNA"/>
</dbReference>
<evidence type="ECO:0000256" key="1">
    <source>
        <dbReference type="SAM" id="MobiDB-lite"/>
    </source>
</evidence>
<organism evidence="2 3">
    <name type="scientific">Remersonia thermophila</name>
    <dbReference type="NCBI Taxonomy" id="72144"/>
    <lineage>
        <taxon>Eukaryota</taxon>
        <taxon>Fungi</taxon>
        <taxon>Dikarya</taxon>
        <taxon>Ascomycota</taxon>
        <taxon>Pezizomycotina</taxon>
        <taxon>Sordariomycetes</taxon>
        <taxon>Sordariomycetidae</taxon>
        <taxon>Sordariales</taxon>
        <taxon>Sordariales incertae sedis</taxon>
        <taxon>Remersonia</taxon>
    </lineage>
</organism>
<name>A0ABR4DCI6_9PEZI</name>
<evidence type="ECO:0000313" key="2">
    <source>
        <dbReference type="EMBL" id="KAL2268059.1"/>
    </source>
</evidence>
<evidence type="ECO:0000313" key="3">
    <source>
        <dbReference type="Proteomes" id="UP001600064"/>
    </source>
</evidence>
<feature type="compositionally biased region" description="Basic residues" evidence="1">
    <location>
        <begin position="1"/>
        <end position="10"/>
    </location>
</feature>
<protein>
    <submittedName>
        <fullName evidence="2">Uncharacterized protein</fullName>
    </submittedName>
</protein>
<reference evidence="2 3" key="1">
    <citation type="journal article" date="2024" name="Commun. Biol.">
        <title>Comparative genomic analysis of thermophilic fungi reveals convergent evolutionary adaptations and gene losses.</title>
        <authorList>
            <person name="Steindorff A.S."/>
            <person name="Aguilar-Pontes M.V."/>
            <person name="Robinson A.J."/>
            <person name="Andreopoulos B."/>
            <person name="LaButti K."/>
            <person name="Kuo A."/>
            <person name="Mondo S."/>
            <person name="Riley R."/>
            <person name="Otillar R."/>
            <person name="Haridas S."/>
            <person name="Lipzen A."/>
            <person name="Grimwood J."/>
            <person name="Schmutz J."/>
            <person name="Clum A."/>
            <person name="Reid I.D."/>
            <person name="Moisan M.C."/>
            <person name="Butler G."/>
            <person name="Nguyen T.T.M."/>
            <person name="Dewar K."/>
            <person name="Conant G."/>
            <person name="Drula E."/>
            <person name="Henrissat B."/>
            <person name="Hansel C."/>
            <person name="Singer S."/>
            <person name="Hutchinson M.I."/>
            <person name="de Vries R.P."/>
            <person name="Natvig D.O."/>
            <person name="Powell A.J."/>
            <person name="Tsang A."/>
            <person name="Grigoriev I.V."/>
        </authorList>
    </citation>
    <scope>NUCLEOTIDE SEQUENCE [LARGE SCALE GENOMIC DNA]</scope>
    <source>
        <strain evidence="2 3">ATCC 22073</strain>
    </source>
</reference>
<feature type="compositionally biased region" description="Low complexity" evidence="1">
    <location>
        <begin position="107"/>
        <end position="121"/>
    </location>
</feature>
<dbReference type="RefSeq" id="XP_070866786.1">
    <property type="nucleotide sequence ID" value="XM_071009227.1"/>
</dbReference>